<accession>A0AAP0IFT5</accession>
<comment type="caution">
    <text evidence="3">The sequence shown here is derived from an EMBL/GenBank/DDBJ whole genome shotgun (WGS) entry which is preliminary data.</text>
</comment>
<evidence type="ECO:0000313" key="4">
    <source>
        <dbReference type="Proteomes" id="UP001420932"/>
    </source>
</evidence>
<name>A0AAP0IFT5_9MAGN</name>
<evidence type="ECO:0000313" key="3">
    <source>
        <dbReference type="EMBL" id="KAK9114330.1"/>
    </source>
</evidence>
<keyword evidence="2" id="KW-0732">Signal</keyword>
<feature type="region of interest" description="Disordered" evidence="1">
    <location>
        <begin position="35"/>
        <end position="61"/>
    </location>
</feature>
<evidence type="ECO:0008006" key="5">
    <source>
        <dbReference type="Google" id="ProtNLM"/>
    </source>
</evidence>
<evidence type="ECO:0000256" key="1">
    <source>
        <dbReference type="SAM" id="MobiDB-lite"/>
    </source>
</evidence>
<reference evidence="3 4" key="1">
    <citation type="submission" date="2024-01" db="EMBL/GenBank/DDBJ databases">
        <title>Genome assemblies of Stephania.</title>
        <authorList>
            <person name="Yang L."/>
        </authorList>
    </citation>
    <scope>NUCLEOTIDE SEQUENCE [LARGE SCALE GENOMIC DNA]</scope>
    <source>
        <strain evidence="3">YNDBR</strain>
        <tissue evidence="3">Leaf</tissue>
    </source>
</reference>
<dbReference type="Proteomes" id="UP001420932">
    <property type="component" value="Unassembled WGS sequence"/>
</dbReference>
<protein>
    <recommendedName>
        <fullName evidence="5">Secreted protein</fullName>
    </recommendedName>
</protein>
<gene>
    <name evidence="3" type="ORF">Syun_021127</name>
</gene>
<keyword evidence="4" id="KW-1185">Reference proteome</keyword>
<proteinExistence type="predicted"/>
<feature type="signal peptide" evidence="2">
    <location>
        <begin position="1"/>
        <end position="30"/>
    </location>
</feature>
<dbReference type="AlphaFoldDB" id="A0AAP0IFT5"/>
<feature type="chain" id="PRO_5042949078" description="Secreted protein" evidence="2">
    <location>
        <begin position="31"/>
        <end position="86"/>
    </location>
</feature>
<sequence length="86" mass="9532">MATTSARVLQCRPHLRVLLLHLRVASAVFADSLKEQGQNQSPLRRFADSSSSSDSSSPIRDLSAEEDIATAATLHRLRFLLLHLLH</sequence>
<organism evidence="3 4">
    <name type="scientific">Stephania yunnanensis</name>
    <dbReference type="NCBI Taxonomy" id="152371"/>
    <lineage>
        <taxon>Eukaryota</taxon>
        <taxon>Viridiplantae</taxon>
        <taxon>Streptophyta</taxon>
        <taxon>Embryophyta</taxon>
        <taxon>Tracheophyta</taxon>
        <taxon>Spermatophyta</taxon>
        <taxon>Magnoliopsida</taxon>
        <taxon>Ranunculales</taxon>
        <taxon>Menispermaceae</taxon>
        <taxon>Menispermoideae</taxon>
        <taxon>Cissampelideae</taxon>
        <taxon>Stephania</taxon>
    </lineage>
</organism>
<evidence type="ECO:0000256" key="2">
    <source>
        <dbReference type="SAM" id="SignalP"/>
    </source>
</evidence>
<dbReference type="EMBL" id="JBBNAF010000009">
    <property type="protein sequence ID" value="KAK9114330.1"/>
    <property type="molecule type" value="Genomic_DNA"/>
</dbReference>
<feature type="compositionally biased region" description="Low complexity" evidence="1">
    <location>
        <begin position="48"/>
        <end position="57"/>
    </location>
</feature>